<evidence type="ECO:0008006" key="4">
    <source>
        <dbReference type="Google" id="ProtNLM"/>
    </source>
</evidence>
<comment type="caution">
    <text evidence="2">The sequence shown here is derived from an EMBL/GenBank/DDBJ whole genome shotgun (WGS) entry which is preliminary data.</text>
</comment>
<organism evidence="2 3">
    <name type="scientific">Elizabethkingia meningoseptica</name>
    <name type="common">Chryseobacterium meningosepticum</name>
    <dbReference type="NCBI Taxonomy" id="238"/>
    <lineage>
        <taxon>Bacteria</taxon>
        <taxon>Pseudomonadati</taxon>
        <taxon>Bacteroidota</taxon>
        <taxon>Flavobacteriia</taxon>
        <taxon>Flavobacteriales</taxon>
        <taxon>Weeksellaceae</taxon>
        <taxon>Elizabethkingia</taxon>
    </lineage>
</organism>
<gene>
    <name evidence="2" type="ORF">BMF97_12025</name>
</gene>
<keyword evidence="1" id="KW-1133">Transmembrane helix</keyword>
<sequence>MIQLIFYAILLGAGSTLFMDLYALLVKKILNIPSLDYRLLGRWIGNFKNAKFSHHTILQTAPVPYEKLIGWTAHYGIGIAFAFLLLLIWGEEWLHHPTFLPAIIIGLGTTLAPFFMMQPAFGFGIAASKTPNPKVARLRSLQAHFIYGLGLYVAGLLLSVILK</sequence>
<dbReference type="STRING" id="238.BBD35_11345"/>
<evidence type="ECO:0000313" key="2">
    <source>
        <dbReference type="EMBL" id="OOH94090.1"/>
    </source>
</evidence>
<dbReference type="Pfam" id="PF11158">
    <property type="entry name" value="DUF2938"/>
    <property type="match status" value="1"/>
</dbReference>
<dbReference type="EMBL" id="MPOG01000014">
    <property type="protein sequence ID" value="OOH94090.1"/>
    <property type="molecule type" value="Genomic_DNA"/>
</dbReference>
<keyword evidence="3" id="KW-1185">Reference proteome</keyword>
<proteinExistence type="predicted"/>
<dbReference type="eggNOG" id="ENOG5031TIF">
    <property type="taxonomic scope" value="Bacteria"/>
</dbReference>
<keyword evidence="1" id="KW-0472">Membrane</keyword>
<reference evidence="2 3" key="1">
    <citation type="submission" date="2016-11" db="EMBL/GenBank/DDBJ databases">
        <title>Genome sequence and comparative genomic analysis of clinical strain Elizabethkingia meningoseptica 61421 PRCM.</title>
        <authorList>
            <person name="Wang M."/>
            <person name="Hu S."/>
            <person name="Cao L."/>
            <person name="Jiang T."/>
            <person name="Zhou Y."/>
            <person name="Ming D."/>
        </authorList>
    </citation>
    <scope>NUCLEOTIDE SEQUENCE [LARGE SCALE GENOMIC DNA]</scope>
    <source>
        <strain evidence="2 3">61421 PRCM</strain>
    </source>
</reference>
<dbReference type="InterPro" id="IPR021329">
    <property type="entry name" value="DUF2938"/>
</dbReference>
<feature type="transmembrane region" description="Helical" evidence="1">
    <location>
        <begin position="145"/>
        <end position="162"/>
    </location>
</feature>
<name>A0A1T3INA0_ELIME</name>
<feature type="transmembrane region" description="Helical" evidence="1">
    <location>
        <begin position="6"/>
        <end position="25"/>
    </location>
</feature>
<evidence type="ECO:0000256" key="1">
    <source>
        <dbReference type="SAM" id="Phobius"/>
    </source>
</evidence>
<dbReference type="RefSeq" id="WP_070904430.1">
    <property type="nucleotide sequence ID" value="NZ_CP115636.1"/>
</dbReference>
<keyword evidence="1" id="KW-0812">Transmembrane</keyword>
<accession>A0A1T3INA0</accession>
<feature type="transmembrane region" description="Helical" evidence="1">
    <location>
        <begin position="68"/>
        <end position="90"/>
    </location>
</feature>
<evidence type="ECO:0000313" key="3">
    <source>
        <dbReference type="Proteomes" id="UP000188947"/>
    </source>
</evidence>
<dbReference type="AlphaFoldDB" id="A0A1T3INA0"/>
<protein>
    <recommendedName>
        <fullName evidence="4">DUF2938 domain-containing protein</fullName>
    </recommendedName>
</protein>
<feature type="transmembrane region" description="Helical" evidence="1">
    <location>
        <begin position="102"/>
        <end position="125"/>
    </location>
</feature>
<dbReference type="Proteomes" id="UP000188947">
    <property type="component" value="Unassembled WGS sequence"/>
</dbReference>
<dbReference type="OrthoDB" id="9812539at2"/>